<dbReference type="Proteomes" id="UP000001554">
    <property type="component" value="Chromosome 11"/>
</dbReference>
<evidence type="ECO:0000256" key="2">
    <source>
        <dbReference type="ARBA" id="ARBA00010617"/>
    </source>
</evidence>
<dbReference type="AlphaFoldDB" id="A0A9J7M264"/>
<dbReference type="InterPro" id="IPR002401">
    <property type="entry name" value="Cyt_P450_E_grp-I"/>
</dbReference>
<comment type="similarity">
    <text evidence="2 8">Belongs to the cytochrome P450 family.</text>
</comment>
<dbReference type="InterPro" id="IPR050182">
    <property type="entry name" value="Cytochrome_P450_fam2"/>
</dbReference>
<dbReference type="InterPro" id="IPR001128">
    <property type="entry name" value="Cyt_P450"/>
</dbReference>
<keyword evidence="7 8" id="KW-0349">Heme</keyword>
<evidence type="ECO:0000256" key="5">
    <source>
        <dbReference type="ARBA" id="ARBA00023004"/>
    </source>
</evidence>
<dbReference type="GO" id="GO:0020037">
    <property type="term" value="F:heme binding"/>
    <property type="evidence" value="ECO:0000318"/>
    <property type="project" value="GO_Central"/>
</dbReference>
<gene>
    <name evidence="10" type="primary">LOC118426453</name>
</gene>
<dbReference type="GO" id="GO:0006805">
    <property type="term" value="P:xenobiotic metabolic process"/>
    <property type="evidence" value="ECO:0000318"/>
    <property type="project" value="GO_Central"/>
</dbReference>
<dbReference type="GO" id="GO:0006082">
    <property type="term" value="P:organic acid metabolic process"/>
    <property type="evidence" value="ECO:0000318"/>
    <property type="project" value="GO_Central"/>
</dbReference>
<evidence type="ECO:0000256" key="8">
    <source>
        <dbReference type="RuleBase" id="RU000461"/>
    </source>
</evidence>
<dbReference type="InterPro" id="IPR036396">
    <property type="entry name" value="Cyt_P450_sf"/>
</dbReference>
<dbReference type="PRINTS" id="PR00385">
    <property type="entry name" value="P450"/>
</dbReference>
<dbReference type="GO" id="GO:0008395">
    <property type="term" value="F:steroid hydroxylase activity"/>
    <property type="evidence" value="ECO:0000318"/>
    <property type="project" value="GO_Central"/>
</dbReference>
<dbReference type="RefSeq" id="XP_035691750.1">
    <property type="nucleotide sequence ID" value="XM_035835857.1"/>
</dbReference>
<accession>A0A9J7M264</accession>
<comment type="cofactor">
    <cofactor evidence="1 7">
        <name>heme</name>
        <dbReference type="ChEBI" id="CHEBI:30413"/>
    </cofactor>
</comment>
<dbReference type="FunFam" id="1.10.630.10:FF:000036">
    <property type="entry name" value="CYtochrome P450 family"/>
    <property type="match status" value="1"/>
</dbReference>
<feature type="binding site" description="axial binding residue" evidence="7">
    <location>
        <position position="452"/>
    </location>
    <ligand>
        <name>heme</name>
        <dbReference type="ChEBI" id="CHEBI:30413"/>
    </ligand>
    <ligandPart>
        <name>Fe</name>
        <dbReference type="ChEBI" id="CHEBI:18248"/>
    </ligandPart>
</feature>
<evidence type="ECO:0000313" key="10">
    <source>
        <dbReference type="RefSeq" id="XP_035691750.1"/>
    </source>
</evidence>
<keyword evidence="5 7" id="KW-0408">Iron</keyword>
<organism evidence="9 10">
    <name type="scientific">Branchiostoma floridae</name>
    <name type="common">Florida lancelet</name>
    <name type="synonym">Amphioxus</name>
    <dbReference type="NCBI Taxonomy" id="7739"/>
    <lineage>
        <taxon>Eukaryota</taxon>
        <taxon>Metazoa</taxon>
        <taxon>Chordata</taxon>
        <taxon>Cephalochordata</taxon>
        <taxon>Leptocardii</taxon>
        <taxon>Amphioxiformes</taxon>
        <taxon>Branchiostomatidae</taxon>
        <taxon>Branchiostoma</taxon>
    </lineage>
</organism>
<sequence>MSKMAQAFKIPESFPFTSMDLSTLLVFIVTFVLAVRFFKVKGHVQGNLPPLVPGGWPLVHHMPAFFTKNLPLQLHKWAKEFGDVYRVKWFMNKEVHVVSGYTAIKEMLEKDEFCTRRDRYVEIAVGGDQDILMAPYGEVFKKRRRFATSVFRRLGVKMGQGSIEYQIQEEARFICVKISGYSEQPFDVSSDLTTAAGNIICALVFGKRFDYGDTRFQHLQTTMKKLGEEMARWQIPFITFIPYVQDPAAGLRFYSKKLQLFIREEIDRHRLNLDPENPRDFIDYCLLQLAQQDGNEIWMNDDNVVYILQDLFVAGTDTTAATLTWALLYMILYPDVQQKVQAELDSVLGATKPNLAHRDQLPFTAATIMESQRIRHIAGLMFIRDTAESTRLRGFDIRKGKKLVPNLRSVHMDPEVWPNPDEFDPSRFLDAEGKVVKNPPSFLPFSAGRRNCLGEQLAKMELFLLFSTILQHFTLKVPEGAPTPSTEGINKSLSMGPVPFQLCAVSR</sequence>
<keyword evidence="4 8" id="KW-0560">Oxidoreductase</keyword>
<dbReference type="OMA" id="FTAATIM"/>
<keyword evidence="9" id="KW-1185">Reference proteome</keyword>
<evidence type="ECO:0000256" key="6">
    <source>
        <dbReference type="ARBA" id="ARBA00023033"/>
    </source>
</evidence>
<name>A0A9J7M264_BRAFL</name>
<dbReference type="GO" id="GO:0005506">
    <property type="term" value="F:iron ion binding"/>
    <property type="evidence" value="ECO:0007669"/>
    <property type="project" value="InterPro"/>
</dbReference>
<reference evidence="9" key="1">
    <citation type="journal article" date="2020" name="Nat. Ecol. Evol.">
        <title>Deeply conserved synteny resolves early events in vertebrate evolution.</title>
        <authorList>
            <person name="Simakov O."/>
            <person name="Marletaz F."/>
            <person name="Yue J.X."/>
            <person name="O'Connell B."/>
            <person name="Jenkins J."/>
            <person name="Brandt A."/>
            <person name="Calef R."/>
            <person name="Tung C.H."/>
            <person name="Huang T.K."/>
            <person name="Schmutz J."/>
            <person name="Satoh N."/>
            <person name="Yu J.K."/>
            <person name="Putnam N.H."/>
            <person name="Green R.E."/>
            <person name="Rokhsar D.S."/>
        </authorList>
    </citation>
    <scope>NUCLEOTIDE SEQUENCE [LARGE SCALE GENOMIC DNA]</scope>
    <source>
        <strain evidence="9">S238N-H82</strain>
    </source>
</reference>
<dbReference type="InterPro" id="IPR017972">
    <property type="entry name" value="Cyt_P450_CS"/>
</dbReference>
<dbReference type="Pfam" id="PF00067">
    <property type="entry name" value="p450"/>
    <property type="match status" value="1"/>
</dbReference>
<dbReference type="OrthoDB" id="1103324at2759"/>
<dbReference type="GO" id="GO:0005737">
    <property type="term" value="C:cytoplasm"/>
    <property type="evidence" value="ECO:0000318"/>
    <property type="project" value="GO_Central"/>
</dbReference>
<dbReference type="KEGG" id="bfo:118426453"/>
<dbReference type="GO" id="GO:0008202">
    <property type="term" value="P:steroid metabolic process"/>
    <property type="evidence" value="ECO:0000318"/>
    <property type="project" value="GO_Central"/>
</dbReference>
<dbReference type="GeneID" id="118426453"/>
<dbReference type="PRINTS" id="PR00463">
    <property type="entry name" value="EP450I"/>
</dbReference>
<evidence type="ECO:0000256" key="4">
    <source>
        <dbReference type="ARBA" id="ARBA00023002"/>
    </source>
</evidence>
<proteinExistence type="inferred from homology"/>
<reference evidence="10" key="2">
    <citation type="submission" date="2025-08" db="UniProtKB">
        <authorList>
            <consortium name="RefSeq"/>
        </authorList>
    </citation>
    <scope>IDENTIFICATION</scope>
    <source>
        <strain evidence="10">S238N-H82</strain>
        <tissue evidence="10">Testes</tissue>
    </source>
</reference>
<dbReference type="SUPFAM" id="SSF48264">
    <property type="entry name" value="Cytochrome P450"/>
    <property type="match status" value="1"/>
</dbReference>
<protein>
    <submittedName>
        <fullName evidence="10">Cytochrome P450 2D4-like</fullName>
    </submittedName>
</protein>
<dbReference type="PANTHER" id="PTHR24300:SF404">
    <property type="entry name" value="CYTOCHROME P450 2D6-LIKE"/>
    <property type="match status" value="1"/>
</dbReference>
<evidence type="ECO:0000256" key="7">
    <source>
        <dbReference type="PIRSR" id="PIRSR602401-1"/>
    </source>
</evidence>
<keyword evidence="6 8" id="KW-0503">Monooxygenase</keyword>
<evidence type="ECO:0000313" key="9">
    <source>
        <dbReference type="Proteomes" id="UP000001554"/>
    </source>
</evidence>
<dbReference type="Gene3D" id="1.10.630.10">
    <property type="entry name" value="Cytochrome P450"/>
    <property type="match status" value="1"/>
</dbReference>
<dbReference type="PROSITE" id="PS00086">
    <property type="entry name" value="CYTOCHROME_P450"/>
    <property type="match status" value="1"/>
</dbReference>
<evidence type="ECO:0000256" key="3">
    <source>
        <dbReference type="ARBA" id="ARBA00022723"/>
    </source>
</evidence>
<dbReference type="GO" id="GO:0016712">
    <property type="term" value="F:oxidoreductase activity, acting on paired donors, with incorporation or reduction of molecular oxygen, reduced flavin or flavoprotein as one donor, and incorporation of one atom of oxygen"/>
    <property type="evidence" value="ECO:0000318"/>
    <property type="project" value="GO_Central"/>
</dbReference>
<keyword evidence="3 7" id="KW-0479">Metal-binding</keyword>
<dbReference type="PANTHER" id="PTHR24300">
    <property type="entry name" value="CYTOCHROME P450 508A4-RELATED"/>
    <property type="match status" value="1"/>
</dbReference>
<evidence type="ECO:0000256" key="1">
    <source>
        <dbReference type="ARBA" id="ARBA00001971"/>
    </source>
</evidence>